<keyword evidence="1" id="KW-0343">GTPase activation</keyword>
<proteinExistence type="predicted"/>
<keyword evidence="4" id="KW-1185">Reference proteome</keyword>
<dbReference type="PANTHER" id="PTHR10063">
    <property type="entry name" value="TUBERIN"/>
    <property type="match status" value="1"/>
</dbReference>
<evidence type="ECO:0000256" key="1">
    <source>
        <dbReference type="ARBA" id="ARBA00022468"/>
    </source>
</evidence>
<gene>
    <name evidence="3" type="primary">TSC2</name>
    <name evidence="3" type="ORF">LTR77_002681</name>
</gene>
<dbReference type="GO" id="GO:0005096">
    <property type="term" value="F:GTPase activator activity"/>
    <property type="evidence" value="ECO:0007669"/>
    <property type="project" value="UniProtKB-KW"/>
</dbReference>
<dbReference type="RefSeq" id="XP_064661279.1">
    <property type="nucleotide sequence ID" value="XM_064799940.1"/>
</dbReference>
<reference evidence="3 4" key="1">
    <citation type="submission" date="2023-08" db="EMBL/GenBank/DDBJ databases">
        <title>Black Yeasts Isolated from many extreme environments.</title>
        <authorList>
            <person name="Coleine C."/>
            <person name="Stajich J.E."/>
            <person name="Selbmann L."/>
        </authorList>
    </citation>
    <scope>NUCLEOTIDE SEQUENCE [LARGE SCALE GENOMIC DNA]</scope>
    <source>
        <strain evidence="3 4">CCFEE 5935</strain>
    </source>
</reference>
<dbReference type="InterPro" id="IPR016024">
    <property type="entry name" value="ARM-type_fold"/>
</dbReference>
<dbReference type="Proteomes" id="UP001337655">
    <property type="component" value="Unassembled WGS sequence"/>
</dbReference>
<dbReference type="Pfam" id="PF02145">
    <property type="entry name" value="Rap_GAP"/>
    <property type="match status" value="1"/>
</dbReference>
<name>A0AAV9PG43_9PEZI</name>
<dbReference type="GO" id="GO:0051056">
    <property type="term" value="P:regulation of small GTPase mediated signal transduction"/>
    <property type="evidence" value="ECO:0007669"/>
    <property type="project" value="InterPro"/>
</dbReference>
<dbReference type="InterPro" id="IPR027107">
    <property type="entry name" value="Tuberin/Ral-act_asu"/>
</dbReference>
<dbReference type="Gene3D" id="3.40.50.11210">
    <property type="entry name" value="Rap/Ran-GAP"/>
    <property type="match status" value="1"/>
</dbReference>
<sequence>MYAHPPKHLYCNYQFPFETRVEIAAEAVKKSENGGTRVDDSDQAWLMLTLRRSTLQIPALSSYGDRSSTTSDDYSGIIAAHATEMSQTGRDIAPFEPVSCEVLIQQIRTFSPIPSSNAPPHSVTSHLDSVSGALRDAAVTIRYNAKWFAEPDLAELLEVALEAAAASSASVDLYSGVELVDVVGIYSALPPQSLLLVARFLAQTHYNATRANKTRKLADRVWVTMRRVLESHLGVQYVAALLQMIREEDYAALDPKVSYARLAAAVNIISEKLLFGEGGVAESELPTPQTAELLDSLQNATHHGNEHVQDLIMDAITTIITRNDTTDTADMDWHKLLAAARSCIDGLHNRQLARGLVGRIATKSDRFESTDQVAIAWMCIDISQPLSTVLREALLSHYAKLLPVRDWSKFHDIITPLSRSDEYTEELQMLMGRSIADFTNTTDAFFISAYAETLQQIIERPATTKNAAAVLGNELVRTFTHCIMSATQPEEFNTLFDALCDASKACSVVTKSLLLIRADAEGAVYYPIHGYHYNISGVRLSSFDATILHIIQDCQDWEIYNHIINELPALLSNHALFDDRSEFIQQLREIVCEQVESGSYLGPPKESGLTKSHVAAHLIETLTAILSYHHHLTKQEMLSVISTVLSTAGSRDYIVSIPCIHALTICCYELPDTISGYMDDIIDKMSKLVTQRYLAIHVLLFLAGLSRLPDLFHSNFRTQDYKKIFGVCGSYLQSIRGSTGHVDLRQIADDKSSKSSSAEQADALPQYVYALTHHVIAFWYIALKPEHRREQKDYITSLLRHNNADGETVLEDQGLVTIDLMDRIDADHYHSADSDAAFFFDPLAGRITLQHRLIGLLLITTETSLKLRETKITVRRPTGTATRAISNWIGNTESIVTAIKSDKDFLSILPYDPDGTTYGRIFKPSPSSTLGPIASELITTLPDDDAVTRAIQSIDRTPGLDSHKAGVIYIGEGQKTETEILQNVQGSPDYITFLSALGTLRPLHNAPFNTQGLDRTSDADGPHAIVWNNQVTELVFHITTLMPNDADPSLNTANKKRHIGNDFVNIIFNNSSAPFDLDTFPSQFAAVYIVIAPSARTSFLQTRRLRTDGLRRRGDDDGQQLRGDAFFSVRVLTKPGYPAVSSAATEKIVSAGSLPGYVRNLALNDCVFAIMWHSREGEGGEYPSSWRSRLEQLRRLKERFGG</sequence>
<dbReference type="AlphaFoldDB" id="A0AAV9PG43"/>
<dbReference type="Pfam" id="PF03542">
    <property type="entry name" value="Tuberin"/>
    <property type="match status" value="1"/>
</dbReference>
<dbReference type="InterPro" id="IPR035974">
    <property type="entry name" value="Rap/Ran-GAP_sf"/>
</dbReference>
<dbReference type="FunFam" id="3.40.50.11210:FF:000007">
    <property type="entry name" value="Tuberous sclerosis 2"/>
    <property type="match status" value="1"/>
</dbReference>
<dbReference type="InterPro" id="IPR024584">
    <property type="entry name" value="Tuberin_N"/>
</dbReference>
<dbReference type="PANTHER" id="PTHR10063:SF0">
    <property type="entry name" value="TUBERIN"/>
    <property type="match status" value="1"/>
</dbReference>
<accession>A0AAV9PG43</accession>
<comment type="caution">
    <text evidence="3">The sequence shown here is derived from an EMBL/GenBank/DDBJ whole genome shotgun (WGS) entry which is preliminary data.</text>
</comment>
<evidence type="ECO:0000313" key="3">
    <source>
        <dbReference type="EMBL" id="KAK5172561.1"/>
    </source>
</evidence>
<dbReference type="SUPFAM" id="SSF111347">
    <property type="entry name" value="Rap/Ran-GAP"/>
    <property type="match status" value="1"/>
</dbReference>
<dbReference type="InterPro" id="IPR018515">
    <property type="entry name" value="Tuberin-type_domain"/>
</dbReference>
<dbReference type="SUPFAM" id="SSF48371">
    <property type="entry name" value="ARM repeat"/>
    <property type="match status" value="1"/>
</dbReference>
<dbReference type="PROSITE" id="PS50085">
    <property type="entry name" value="RAPGAP"/>
    <property type="match status" value="1"/>
</dbReference>
<dbReference type="InterPro" id="IPR000331">
    <property type="entry name" value="Rap/Ran_GAP_dom"/>
</dbReference>
<evidence type="ECO:0000313" key="4">
    <source>
        <dbReference type="Proteomes" id="UP001337655"/>
    </source>
</evidence>
<feature type="domain" description="Rap-GAP" evidence="2">
    <location>
        <begin position="951"/>
        <end position="1202"/>
    </location>
</feature>
<dbReference type="GO" id="GO:0032007">
    <property type="term" value="P:negative regulation of TOR signaling"/>
    <property type="evidence" value="ECO:0007669"/>
    <property type="project" value="TreeGrafter"/>
</dbReference>
<evidence type="ECO:0000259" key="2">
    <source>
        <dbReference type="PROSITE" id="PS50085"/>
    </source>
</evidence>
<protein>
    <submittedName>
        <fullName evidence="3">Tuberous sclerosis 2-like protein</fullName>
    </submittedName>
</protein>
<dbReference type="Pfam" id="PF11864">
    <property type="entry name" value="DUF3384"/>
    <property type="match status" value="1"/>
</dbReference>
<dbReference type="GeneID" id="89924028"/>
<dbReference type="GO" id="GO:0005634">
    <property type="term" value="C:nucleus"/>
    <property type="evidence" value="ECO:0007669"/>
    <property type="project" value="InterPro"/>
</dbReference>
<dbReference type="GO" id="GO:0033596">
    <property type="term" value="C:TSC1-TSC2 complex"/>
    <property type="evidence" value="ECO:0007669"/>
    <property type="project" value="TreeGrafter"/>
</dbReference>
<dbReference type="EMBL" id="JAVRRT010000004">
    <property type="protein sequence ID" value="KAK5172561.1"/>
    <property type="molecule type" value="Genomic_DNA"/>
</dbReference>
<organism evidence="3 4">
    <name type="scientific">Saxophila tyrrhenica</name>
    <dbReference type="NCBI Taxonomy" id="1690608"/>
    <lineage>
        <taxon>Eukaryota</taxon>
        <taxon>Fungi</taxon>
        <taxon>Dikarya</taxon>
        <taxon>Ascomycota</taxon>
        <taxon>Pezizomycotina</taxon>
        <taxon>Dothideomycetes</taxon>
        <taxon>Dothideomycetidae</taxon>
        <taxon>Mycosphaerellales</taxon>
        <taxon>Extremaceae</taxon>
        <taxon>Saxophila</taxon>
    </lineage>
</organism>